<feature type="domain" description="Peptidase S11 D-alanyl-D-alanine carboxypeptidase A N-terminal" evidence="10">
    <location>
        <begin position="76"/>
        <end position="289"/>
    </location>
</feature>
<evidence type="ECO:0000256" key="6">
    <source>
        <dbReference type="ARBA" id="ARBA00023316"/>
    </source>
</evidence>
<evidence type="ECO:0000256" key="5">
    <source>
        <dbReference type="ARBA" id="ARBA00022984"/>
    </source>
</evidence>
<evidence type="ECO:0000259" key="10">
    <source>
        <dbReference type="Pfam" id="PF00768"/>
    </source>
</evidence>
<keyword evidence="3" id="KW-0378">Hydrolase</keyword>
<protein>
    <submittedName>
        <fullName evidence="11">D-alanyl-D-alanine carboxypeptidase</fullName>
    </submittedName>
</protein>
<accession>A0A4R8WGZ4</accession>
<evidence type="ECO:0000256" key="4">
    <source>
        <dbReference type="ARBA" id="ARBA00022960"/>
    </source>
</evidence>
<dbReference type="GO" id="GO:0071555">
    <property type="term" value="P:cell wall organization"/>
    <property type="evidence" value="ECO:0007669"/>
    <property type="project" value="UniProtKB-KW"/>
</dbReference>
<dbReference type="Proteomes" id="UP000297643">
    <property type="component" value="Unassembled WGS sequence"/>
</dbReference>
<evidence type="ECO:0000256" key="3">
    <source>
        <dbReference type="ARBA" id="ARBA00022801"/>
    </source>
</evidence>
<dbReference type="InterPro" id="IPR001967">
    <property type="entry name" value="Peptidase_S11_N"/>
</dbReference>
<dbReference type="GO" id="GO:0008360">
    <property type="term" value="P:regulation of cell shape"/>
    <property type="evidence" value="ECO:0007669"/>
    <property type="project" value="UniProtKB-KW"/>
</dbReference>
<comment type="similarity">
    <text evidence="1 9">Belongs to the peptidase S11 family.</text>
</comment>
<keyword evidence="4" id="KW-0133">Cell shape</keyword>
<name>A0A4R8WGZ4_9MICO</name>
<organism evidence="11 12">
    <name type="scientific">Cryobacterium mannosilyticum</name>
    <dbReference type="NCBI Taxonomy" id="1259190"/>
    <lineage>
        <taxon>Bacteria</taxon>
        <taxon>Bacillati</taxon>
        <taxon>Actinomycetota</taxon>
        <taxon>Actinomycetes</taxon>
        <taxon>Micrococcales</taxon>
        <taxon>Microbacteriaceae</taxon>
        <taxon>Cryobacterium</taxon>
    </lineage>
</organism>
<dbReference type="GO" id="GO:0009002">
    <property type="term" value="F:serine-type D-Ala-D-Ala carboxypeptidase activity"/>
    <property type="evidence" value="ECO:0007669"/>
    <property type="project" value="InterPro"/>
</dbReference>
<dbReference type="Pfam" id="PF00768">
    <property type="entry name" value="Peptidase_S11"/>
    <property type="match status" value="1"/>
</dbReference>
<dbReference type="GO" id="GO:0006508">
    <property type="term" value="P:proteolysis"/>
    <property type="evidence" value="ECO:0007669"/>
    <property type="project" value="InterPro"/>
</dbReference>
<dbReference type="AlphaFoldDB" id="A0A4R8WGZ4"/>
<keyword evidence="11" id="KW-0121">Carboxypeptidase</keyword>
<dbReference type="InterPro" id="IPR018044">
    <property type="entry name" value="Peptidase_S11"/>
</dbReference>
<evidence type="ECO:0000256" key="8">
    <source>
        <dbReference type="PIRSR" id="PIRSR618044-2"/>
    </source>
</evidence>
<evidence type="ECO:0000313" key="12">
    <source>
        <dbReference type="Proteomes" id="UP000297643"/>
    </source>
</evidence>
<proteinExistence type="inferred from homology"/>
<keyword evidence="2" id="KW-0732">Signal</keyword>
<dbReference type="EMBL" id="SOFM01000007">
    <property type="protein sequence ID" value="TFC07348.1"/>
    <property type="molecule type" value="Genomic_DNA"/>
</dbReference>
<evidence type="ECO:0000256" key="1">
    <source>
        <dbReference type="ARBA" id="ARBA00007164"/>
    </source>
</evidence>
<dbReference type="Gene3D" id="3.40.710.10">
    <property type="entry name" value="DD-peptidase/beta-lactamase superfamily"/>
    <property type="match status" value="1"/>
</dbReference>
<evidence type="ECO:0000256" key="9">
    <source>
        <dbReference type="RuleBase" id="RU004016"/>
    </source>
</evidence>
<feature type="binding site" evidence="8">
    <location>
        <position position="257"/>
    </location>
    <ligand>
        <name>substrate</name>
    </ligand>
</feature>
<evidence type="ECO:0000313" key="11">
    <source>
        <dbReference type="EMBL" id="TFC07348.1"/>
    </source>
</evidence>
<evidence type="ECO:0000256" key="2">
    <source>
        <dbReference type="ARBA" id="ARBA00022729"/>
    </source>
</evidence>
<keyword evidence="12" id="KW-1185">Reference proteome</keyword>
<dbReference type="SUPFAM" id="SSF56601">
    <property type="entry name" value="beta-lactamase/transpeptidase-like"/>
    <property type="match status" value="1"/>
</dbReference>
<feature type="active site" description="Acyl-ester intermediate" evidence="7">
    <location>
        <position position="90"/>
    </location>
</feature>
<dbReference type="RefSeq" id="WP_134506548.1">
    <property type="nucleotide sequence ID" value="NZ_SOFM01000007.1"/>
</dbReference>
<sequence length="412" mass="42047">MPLTRRQTFRRRRLAAIGVLAVVLGGVGYLAGTGLAPVPEVAASLSQPAALTQPAAQLTWPGEGSGAIGAVGYDGVLGSGGEQGTVPIASITKMITSLVVLDKKPLTGKEAGPEITFTDKDVDIYYDVIAENGSVAPVSAGMVLSQRQTMEAMLLPSANNYSISLAVWAFGSVDAYLAAAHDWLAAHGLEHTAVTDTSGLSPGSKSSPSDLIEIGKLVVADPALASIVSERTADLPTIGTVTNTNKLLGKHGVTGLKTGTTDEAGACLLFSAEFAVGSETITLVGVVLGGTDHTELNASISALIESVKPGFREVTLTGKGAAYASYDTKWGQESRAVAAKAASVLVWSDTPVTAVATARPITLGDAGDTVGAVDFAVGGKTVSVPLVLDKTISDPGPEWRFSHPGELAAAEK</sequence>
<reference evidence="11 12" key="1">
    <citation type="submission" date="2019-03" db="EMBL/GenBank/DDBJ databases">
        <title>Genomics of glacier-inhabiting Cryobacterium strains.</title>
        <authorList>
            <person name="Liu Q."/>
            <person name="Xin Y.-H."/>
        </authorList>
    </citation>
    <scope>NUCLEOTIDE SEQUENCE [LARGE SCALE GENOMIC DNA]</scope>
    <source>
        <strain evidence="11 12">RHLT2-21</strain>
    </source>
</reference>
<keyword evidence="5" id="KW-0573">Peptidoglycan synthesis</keyword>
<dbReference type="GO" id="GO:0009252">
    <property type="term" value="P:peptidoglycan biosynthetic process"/>
    <property type="evidence" value="ECO:0007669"/>
    <property type="project" value="UniProtKB-KW"/>
</dbReference>
<keyword evidence="6" id="KW-0961">Cell wall biogenesis/degradation</keyword>
<dbReference type="PRINTS" id="PR00725">
    <property type="entry name" value="DADACBPTASE1"/>
</dbReference>
<gene>
    <name evidence="11" type="ORF">E3O32_02210</name>
</gene>
<dbReference type="InterPro" id="IPR012338">
    <property type="entry name" value="Beta-lactam/transpept-like"/>
</dbReference>
<evidence type="ECO:0000256" key="7">
    <source>
        <dbReference type="PIRSR" id="PIRSR618044-1"/>
    </source>
</evidence>
<feature type="active site" evidence="7">
    <location>
        <position position="157"/>
    </location>
</feature>
<comment type="caution">
    <text evidence="11">The sequence shown here is derived from an EMBL/GenBank/DDBJ whole genome shotgun (WGS) entry which is preliminary data.</text>
</comment>
<keyword evidence="11" id="KW-0645">Protease</keyword>
<feature type="active site" description="Proton acceptor" evidence="7">
    <location>
        <position position="93"/>
    </location>
</feature>